<dbReference type="PANTHER" id="PTHR47481">
    <property type="match status" value="1"/>
</dbReference>
<dbReference type="PANTHER" id="PTHR47481:SF31">
    <property type="entry name" value="OS01G0873500 PROTEIN"/>
    <property type="match status" value="1"/>
</dbReference>
<reference evidence="2" key="1">
    <citation type="journal article" date="2022" name="Front. Genet.">
        <title>Chromosome-Scale Assembly of the Dendrobium nobile Genome Provides Insights Into the Molecular Mechanism of the Biosynthesis of the Medicinal Active Ingredient of Dendrobium.</title>
        <authorList>
            <person name="Xu Q."/>
            <person name="Niu S.-C."/>
            <person name="Li K.-L."/>
            <person name="Zheng P.-J."/>
            <person name="Zhang X.-J."/>
            <person name="Jia Y."/>
            <person name="Liu Y."/>
            <person name="Niu Y.-X."/>
            <person name="Yu L.-H."/>
            <person name="Chen D.-F."/>
            <person name="Zhang G.-Q."/>
        </authorList>
    </citation>
    <scope>NUCLEOTIDE SEQUENCE</scope>
    <source>
        <tissue evidence="2">Leaf</tissue>
    </source>
</reference>
<name>A0A8T3A161_DENNO</name>
<sequence length="397" mass="43726">MAEASSTAMAESGSSEPSKEILIPPQLKFFMANVKSMVTVQLTTENHLIWKSQLLKLFTANNFDGYLTGEIPPPAKYILDSSGNSKINPLYSTWLLIDQHLASAIYSTVSASLLPYILNIESSYEIWLTIERRLQSSNRSRLLQLKGELHLLQLGDKTMFQYFSEIKNKIDAIAAAGSPIEVEDVIHYTFNGLSNSYQSFKTAIRTRESTISIDNFYAMLCSEELHLQADMNRESQNVATGDQNLALAVTRGSYRGRLSARGRGRNMSAGRATPGRGVSGRPPTANFNQIANRGGRRPRLAVDCQICGKTGHSAVTCWYRHDPNYVTAPQAYIATDNTQQADWFLDSGATEHLTANAANVQNIQPYSGNSNVQVGNGQQLQIANTLHRSRSAAHASS</sequence>
<protein>
    <recommendedName>
        <fullName evidence="4">Retrovirus-related Pol polyprotein from transposon TNT 1-94</fullName>
    </recommendedName>
</protein>
<proteinExistence type="predicted"/>
<dbReference type="EMBL" id="JAGYWB010000019">
    <property type="protein sequence ID" value="KAI0487841.1"/>
    <property type="molecule type" value="Genomic_DNA"/>
</dbReference>
<dbReference type="AlphaFoldDB" id="A0A8T3A161"/>
<comment type="caution">
    <text evidence="2">The sequence shown here is derived from an EMBL/GenBank/DDBJ whole genome shotgun (WGS) entry which is preliminary data.</text>
</comment>
<dbReference type="OrthoDB" id="1301835at2759"/>
<dbReference type="Proteomes" id="UP000829196">
    <property type="component" value="Unassembled WGS sequence"/>
</dbReference>
<organism evidence="2 3">
    <name type="scientific">Dendrobium nobile</name>
    <name type="common">Orchid</name>
    <dbReference type="NCBI Taxonomy" id="94219"/>
    <lineage>
        <taxon>Eukaryota</taxon>
        <taxon>Viridiplantae</taxon>
        <taxon>Streptophyta</taxon>
        <taxon>Embryophyta</taxon>
        <taxon>Tracheophyta</taxon>
        <taxon>Spermatophyta</taxon>
        <taxon>Magnoliopsida</taxon>
        <taxon>Liliopsida</taxon>
        <taxon>Asparagales</taxon>
        <taxon>Orchidaceae</taxon>
        <taxon>Epidendroideae</taxon>
        <taxon>Malaxideae</taxon>
        <taxon>Dendrobiinae</taxon>
        <taxon>Dendrobium</taxon>
    </lineage>
</organism>
<gene>
    <name evidence="2" type="ORF">KFK09_027664</name>
</gene>
<feature type="region of interest" description="Disordered" evidence="1">
    <location>
        <begin position="259"/>
        <end position="284"/>
    </location>
</feature>
<accession>A0A8T3A161</accession>
<evidence type="ECO:0008006" key="4">
    <source>
        <dbReference type="Google" id="ProtNLM"/>
    </source>
</evidence>
<evidence type="ECO:0000313" key="2">
    <source>
        <dbReference type="EMBL" id="KAI0487841.1"/>
    </source>
</evidence>
<evidence type="ECO:0000256" key="1">
    <source>
        <dbReference type="SAM" id="MobiDB-lite"/>
    </source>
</evidence>
<evidence type="ECO:0000313" key="3">
    <source>
        <dbReference type="Proteomes" id="UP000829196"/>
    </source>
</evidence>
<dbReference type="Pfam" id="PF14223">
    <property type="entry name" value="Retrotran_gag_2"/>
    <property type="match status" value="1"/>
</dbReference>
<keyword evidence="3" id="KW-1185">Reference proteome</keyword>